<accession>A0AAX6FVD1</accession>
<comment type="caution">
    <text evidence="2">The sequence shown here is derived from an EMBL/GenBank/DDBJ whole genome shotgun (WGS) entry which is preliminary data.</text>
</comment>
<dbReference type="Pfam" id="PF00078">
    <property type="entry name" value="RVT_1"/>
    <property type="match status" value="1"/>
</dbReference>
<sequence>MRHSDEEVEQAVRALKPQSAPGSDGFIVYFYSHCWLIIQHDVVVAVRDFILGTEIHTGFSAVNIILFPKISKPTSCQDFRPISLSNFAHKILSKILSDRLATVLLLIISREQTGFVKGKSIHENISLAHEISSNIDKKITGGNIAIKLDMSKAYDRVSWRFLIKDFHKLGFNWTWIDPIYWAISNCWYSVTVNRCRGSLFGSGRGLRQGDPISSALFIIAHDAVSRHISNLSLGWHIKNFSGRIDELKISHLFYADDSLIFMNGDINYMEALMHTLQKYTNILGQVINYSKSSLITSQKPYMFVQADVIATATGFTKAALPIIYLGVPLFCGRAKFDYF</sequence>
<protein>
    <recommendedName>
        <fullName evidence="1">Reverse transcriptase domain-containing protein</fullName>
    </recommendedName>
</protein>
<dbReference type="AlphaFoldDB" id="A0AAX6FVD1"/>
<feature type="domain" description="Reverse transcriptase" evidence="1">
    <location>
        <begin position="48"/>
        <end position="329"/>
    </location>
</feature>
<name>A0AAX6FVD1_IRIPA</name>
<dbReference type="Proteomes" id="UP001140949">
    <property type="component" value="Unassembled WGS sequence"/>
</dbReference>
<dbReference type="PANTHER" id="PTHR46890">
    <property type="entry name" value="NON-LTR RETROLELEMENT REVERSE TRANSCRIPTASE-LIKE PROTEIN-RELATED"/>
    <property type="match status" value="1"/>
</dbReference>
<dbReference type="InterPro" id="IPR043502">
    <property type="entry name" value="DNA/RNA_pol_sf"/>
</dbReference>
<dbReference type="InterPro" id="IPR052343">
    <property type="entry name" value="Retrotransposon-Effector_Assoc"/>
</dbReference>
<gene>
    <name evidence="2" type="ORF">M6B38_397330</name>
</gene>
<evidence type="ECO:0000259" key="1">
    <source>
        <dbReference type="PROSITE" id="PS50878"/>
    </source>
</evidence>
<keyword evidence="3" id="KW-1185">Reference proteome</keyword>
<reference evidence="2" key="2">
    <citation type="submission" date="2023-04" db="EMBL/GenBank/DDBJ databases">
        <authorList>
            <person name="Bruccoleri R.E."/>
            <person name="Oakeley E.J."/>
            <person name="Faust A.-M."/>
            <person name="Dessus-Babus S."/>
            <person name="Altorfer M."/>
            <person name="Burckhardt D."/>
            <person name="Oertli M."/>
            <person name="Naumann U."/>
            <person name="Petersen F."/>
            <person name="Wong J."/>
        </authorList>
    </citation>
    <scope>NUCLEOTIDE SEQUENCE</scope>
    <source>
        <strain evidence="2">GSM-AAB239-AS_SAM_17_03QT</strain>
        <tissue evidence="2">Leaf</tissue>
    </source>
</reference>
<evidence type="ECO:0000313" key="2">
    <source>
        <dbReference type="EMBL" id="KAJ6820342.1"/>
    </source>
</evidence>
<dbReference type="PROSITE" id="PS50878">
    <property type="entry name" value="RT_POL"/>
    <property type="match status" value="1"/>
</dbReference>
<dbReference type="CDD" id="cd01650">
    <property type="entry name" value="RT_nLTR_like"/>
    <property type="match status" value="1"/>
</dbReference>
<dbReference type="EMBL" id="JANAVB010025600">
    <property type="protein sequence ID" value="KAJ6820342.1"/>
    <property type="molecule type" value="Genomic_DNA"/>
</dbReference>
<dbReference type="PANTHER" id="PTHR46890:SF28">
    <property type="entry name" value="REVERSE TRANSCRIPTASE DOMAIN-CONTAINING PROTEIN"/>
    <property type="match status" value="1"/>
</dbReference>
<dbReference type="InterPro" id="IPR000477">
    <property type="entry name" value="RT_dom"/>
</dbReference>
<dbReference type="SUPFAM" id="SSF56672">
    <property type="entry name" value="DNA/RNA polymerases"/>
    <property type="match status" value="1"/>
</dbReference>
<organism evidence="2 3">
    <name type="scientific">Iris pallida</name>
    <name type="common">Sweet iris</name>
    <dbReference type="NCBI Taxonomy" id="29817"/>
    <lineage>
        <taxon>Eukaryota</taxon>
        <taxon>Viridiplantae</taxon>
        <taxon>Streptophyta</taxon>
        <taxon>Embryophyta</taxon>
        <taxon>Tracheophyta</taxon>
        <taxon>Spermatophyta</taxon>
        <taxon>Magnoliopsida</taxon>
        <taxon>Liliopsida</taxon>
        <taxon>Asparagales</taxon>
        <taxon>Iridaceae</taxon>
        <taxon>Iridoideae</taxon>
        <taxon>Irideae</taxon>
        <taxon>Iris</taxon>
    </lineage>
</organism>
<evidence type="ECO:0000313" key="3">
    <source>
        <dbReference type="Proteomes" id="UP001140949"/>
    </source>
</evidence>
<reference evidence="2" key="1">
    <citation type="journal article" date="2023" name="GigaByte">
        <title>Genome assembly of the bearded iris, Iris pallida Lam.</title>
        <authorList>
            <person name="Bruccoleri R.E."/>
            <person name="Oakeley E.J."/>
            <person name="Faust A.M.E."/>
            <person name="Altorfer M."/>
            <person name="Dessus-Babus S."/>
            <person name="Burckhardt D."/>
            <person name="Oertli M."/>
            <person name="Naumann U."/>
            <person name="Petersen F."/>
            <person name="Wong J."/>
        </authorList>
    </citation>
    <scope>NUCLEOTIDE SEQUENCE</scope>
    <source>
        <strain evidence="2">GSM-AAB239-AS_SAM_17_03QT</strain>
    </source>
</reference>
<proteinExistence type="predicted"/>